<gene>
    <name evidence="1" type="ORF">IMCC3135_09290</name>
</gene>
<organism evidence="1 2">
    <name type="scientific">Granulosicoccus antarcticus IMCC3135</name>
    <dbReference type="NCBI Taxonomy" id="1192854"/>
    <lineage>
        <taxon>Bacteria</taxon>
        <taxon>Pseudomonadati</taxon>
        <taxon>Pseudomonadota</taxon>
        <taxon>Gammaproteobacteria</taxon>
        <taxon>Chromatiales</taxon>
        <taxon>Granulosicoccaceae</taxon>
        <taxon>Granulosicoccus</taxon>
    </lineage>
</organism>
<name>A0A2Z2NN62_9GAMM</name>
<evidence type="ECO:0000313" key="2">
    <source>
        <dbReference type="Proteomes" id="UP000250079"/>
    </source>
</evidence>
<reference evidence="1 2" key="1">
    <citation type="submission" date="2016-12" db="EMBL/GenBank/DDBJ databases">
        <authorList>
            <person name="Song W.-J."/>
            <person name="Kurnit D.M."/>
        </authorList>
    </citation>
    <scope>NUCLEOTIDE SEQUENCE [LARGE SCALE GENOMIC DNA]</scope>
    <source>
        <strain evidence="1 2">IMCC3135</strain>
    </source>
</reference>
<keyword evidence="2" id="KW-1185">Reference proteome</keyword>
<evidence type="ECO:0000313" key="1">
    <source>
        <dbReference type="EMBL" id="ASJ71955.1"/>
    </source>
</evidence>
<protein>
    <submittedName>
        <fullName evidence="1">Uncharacterized protein</fullName>
    </submittedName>
</protein>
<proteinExistence type="predicted"/>
<dbReference type="EMBL" id="CP018632">
    <property type="protein sequence ID" value="ASJ71955.1"/>
    <property type="molecule type" value="Genomic_DNA"/>
</dbReference>
<sequence>MGLRVASDVSWSRVIVLGLLLPLTAFADTRELRPFQETRLEEAGLTVLVPSRPQWVLSLTPMKRNQRIELSTPPNYYPATSIQIVRDAELSVLVDDLDSVAASAMQSIRSGLGMADPLTPGALQDVRVGNLTGFEDNFSIRQGDAEYDLRNIVGALPSGHLVSILVSTPAGQIAHIEHIVEKILVNLREL</sequence>
<dbReference type="Proteomes" id="UP000250079">
    <property type="component" value="Chromosome"/>
</dbReference>
<dbReference type="AlphaFoldDB" id="A0A2Z2NN62"/>
<dbReference type="KEGG" id="gai:IMCC3135_09290"/>
<accession>A0A2Z2NN62</accession>